<comment type="caution">
    <text evidence="2">The sequence shown here is derived from an EMBL/GenBank/DDBJ whole genome shotgun (WGS) entry which is preliminary data.</text>
</comment>
<evidence type="ECO:0000313" key="2">
    <source>
        <dbReference type="EMBL" id="OEJ91224.1"/>
    </source>
</evidence>
<keyword evidence="3" id="KW-1185">Reference proteome</keyword>
<gene>
    <name evidence="2" type="ORF">AWRI3578_g515</name>
</gene>
<evidence type="ECO:0000313" key="3">
    <source>
        <dbReference type="Proteomes" id="UP000095605"/>
    </source>
</evidence>
<feature type="transmembrane region" description="Helical" evidence="1">
    <location>
        <begin position="50"/>
        <end position="67"/>
    </location>
</feature>
<sequence length="252" mass="29774">MSSILSLFKSNLNSNDLIRSSRELEKITKDIQKINNKDTFIDKIISKKHALSCYVLSLSIIYIQVRHSMYKNYIMGIFVVIFILWQMYFVNPLINYIHLKQLTKLKNKHSKIINNLKDRSNFEKINHIINRFTYGEEGDQDYKSVLDDDIESKLTQLRALNEDITKKKSDLNTNSKKTRKNLLTKFLDNIEQSEDEKILMESLVQDNVQKHYAEYEFTCEKCGEQTSYYINKKDVLNKEGTMDIEVKRCLKC</sequence>
<accession>A0A1E5RWD9</accession>
<feature type="transmembrane region" description="Helical" evidence="1">
    <location>
        <begin position="73"/>
        <end position="97"/>
    </location>
</feature>
<organism evidence="2 3">
    <name type="scientific">Hanseniaspora opuntiae</name>
    <dbReference type="NCBI Taxonomy" id="211096"/>
    <lineage>
        <taxon>Eukaryota</taxon>
        <taxon>Fungi</taxon>
        <taxon>Dikarya</taxon>
        <taxon>Ascomycota</taxon>
        <taxon>Saccharomycotina</taxon>
        <taxon>Saccharomycetes</taxon>
        <taxon>Saccharomycodales</taxon>
        <taxon>Saccharomycodaceae</taxon>
        <taxon>Hanseniaspora</taxon>
    </lineage>
</organism>
<dbReference type="EMBL" id="LPNL01000002">
    <property type="protein sequence ID" value="OEJ91224.1"/>
    <property type="molecule type" value="Genomic_DNA"/>
</dbReference>
<name>A0A1E5RWD9_9ASCO</name>
<dbReference type="OrthoDB" id="3972114at2759"/>
<dbReference type="AlphaFoldDB" id="A0A1E5RWD9"/>
<evidence type="ECO:0008006" key="4">
    <source>
        <dbReference type="Google" id="ProtNLM"/>
    </source>
</evidence>
<dbReference type="Proteomes" id="UP000095605">
    <property type="component" value="Unassembled WGS sequence"/>
</dbReference>
<keyword evidence="1" id="KW-0812">Transmembrane</keyword>
<keyword evidence="1" id="KW-0472">Membrane</keyword>
<protein>
    <recommendedName>
        <fullName evidence="4">Endoplasmic reticulum junction formation protein lunapark</fullName>
    </recommendedName>
</protein>
<evidence type="ECO:0000256" key="1">
    <source>
        <dbReference type="SAM" id="Phobius"/>
    </source>
</evidence>
<proteinExistence type="predicted"/>
<reference evidence="3" key="1">
    <citation type="journal article" date="2016" name="Genome Announc.">
        <title>Genome sequences of three species of Hanseniaspora isolated from spontaneous wine fermentations.</title>
        <authorList>
            <person name="Sternes P.R."/>
            <person name="Lee D."/>
            <person name="Kutyna D.R."/>
            <person name="Borneman A.R."/>
        </authorList>
    </citation>
    <scope>NUCLEOTIDE SEQUENCE [LARGE SCALE GENOMIC DNA]</scope>
    <source>
        <strain evidence="3">AWRI3578</strain>
    </source>
</reference>
<keyword evidence="1" id="KW-1133">Transmembrane helix</keyword>